<evidence type="ECO:0000256" key="3">
    <source>
        <dbReference type="ARBA" id="ARBA00022448"/>
    </source>
</evidence>
<gene>
    <name evidence="10" type="ORF">LAZ67_5000027</name>
</gene>
<name>A0ABY6KEJ7_9ARAC</name>
<evidence type="ECO:0000256" key="6">
    <source>
        <dbReference type="ARBA" id="ARBA00031471"/>
    </source>
</evidence>
<dbReference type="InterPro" id="IPR048627">
    <property type="entry name" value="Sec10_HB"/>
</dbReference>
<evidence type="ECO:0000256" key="4">
    <source>
        <dbReference type="ARBA" id="ARBA00022483"/>
    </source>
</evidence>
<keyword evidence="4" id="KW-0268">Exocytosis</keyword>
<evidence type="ECO:0000256" key="1">
    <source>
        <dbReference type="ARBA" id="ARBA00006572"/>
    </source>
</evidence>
<feature type="coiled-coil region" evidence="7">
    <location>
        <begin position="43"/>
        <end position="77"/>
    </location>
</feature>
<proteinExistence type="inferred from homology"/>
<keyword evidence="5 7" id="KW-0175">Coiled coil</keyword>
<evidence type="ECO:0000256" key="5">
    <source>
        <dbReference type="ARBA" id="ARBA00023054"/>
    </source>
</evidence>
<accession>A0ABY6KEJ7</accession>
<dbReference type="PANTHER" id="PTHR12100:SF0">
    <property type="entry name" value="EXOCYST COMPLEX COMPONENT 5"/>
    <property type="match status" value="1"/>
</dbReference>
<dbReference type="PANTHER" id="PTHR12100">
    <property type="entry name" value="SEC10"/>
    <property type="match status" value="1"/>
</dbReference>
<feature type="domain" description="Exocyst complex component Sec10-like alpha-helical bundle" evidence="8">
    <location>
        <begin position="159"/>
        <end position="696"/>
    </location>
</feature>
<keyword evidence="3" id="KW-0813">Transport</keyword>
<evidence type="ECO:0000256" key="7">
    <source>
        <dbReference type="SAM" id="Coils"/>
    </source>
</evidence>
<dbReference type="InterPro" id="IPR009976">
    <property type="entry name" value="Sec10-like"/>
</dbReference>
<evidence type="ECO:0000256" key="2">
    <source>
        <dbReference type="ARBA" id="ARBA00017524"/>
    </source>
</evidence>
<keyword evidence="11" id="KW-1185">Reference proteome</keyword>
<organism evidence="10 11">
    <name type="scientific">Cordylochernes scorpioides</name>
    <dbReference type="NCBI Taxonomy" id="51811"/>
    <lineage>
        <taxon>Eukaryota</taxon>
        <taxon>Metazoa</taxon>
        <taxon>Ecdysozoa</taxon>
        <taxon>Arthropoda</taxon>
        <taxon>Chelicerata</taxon>
        <taxon>Arachnida</taxon>
        <taxon>Pseudoscorpiones</taxon>
        <taxon>Cheliferoidea</taxon>
        <taxon>Chernetidae</taxon>
        <taxon>Cordylochernes</taxon>
    </lineage>
</organism>
<dbReference type="EMBL" id="CP092867">
    <property type="protein sequence ID" value="UYV67244.1"/>
    <property type="molecule type" value="Genomic_DNA"/>
</dbReference>
<dbReference type="Pfam" id="PF07393">
    <property type="entry name" value="Sec10_HB"/>
    <property type="match status" value="1"/>
</dbReference>
<reference evidence="10 11" key="1">
    <citation type="submission" date="2022-01" db="EMBL/GenBank/DDBJ databases">
        <title>A chromosomal length assembly of Cordylochernes scorpioides.</title>
        <authorList>
            <person name="Zeh D."/>
            <person name="Zeh J."/>
        </authorList>
    </citation>
    <scope>NUCLEOTIDE SEQUENCE [LARGE SCALE GENOMIC DNA]</scope>
    <source>
        <strain evidence="10">IN4F17</strain>
        <tissue evidence="10">Whole Body</tissue>
    </source>
</reference>
<dbReference type="InterPro" id="IPR048625">
    <property type="entry name" value="Sec10_N"/>
</dbReference>
<dbReference type="Proteomes" id="UP001235939">
    <property type="component" value="Chromosome 05"/>
</dbReference>
<comment type="similarity">
    <text evidence="1">Belongs to the SEC10 family.</text>
</comment>
<evidence type="ECO:0000313" key="10">
    <source>
        <dbReference type="EMBL" id="UYV67244.1"/>
    </source>
</evidence>
<dbReference type="Pfam" id="PF20667">
    <property type="entry name" value="Sec10_N"/>
    <property type="match status" value="1"/>
</dbReference>
<evidence type="ECO:0000313" key="11">
    <source>
        <dbReference type="Proteomes" id="UP001235939"/>
    </source>
</evidence>
<feature type="domain" description="Exocyst complex component Sec10 N-terminal" evidence="9">
    <location>
        <begin position="42"/>
        <end position="146"/>
    </location>
</feature>
<evidence type="ECO:0000259" key="8">
    <source>
        <dbReference type="Pfam" id="PF07393"/>
    </source>
</evidence>
<protein>
    <recommendedName>
        <fullName evidence="2">Exocyst complex component 5</fullName>
    </recommendedName>
    <alternativeName>
        <fullName evidence="6">Exocyst complex component Sec10</fullName>
    </alternativeName>
</protein>
<evidence type="ECO:0000259" key="9">
    <source>
        <dbReference type="Pfam" id="PF20667"/>
    </source>
</evidence>
<sequence length="699" mass="80667">MWSNYRVEFQQDPFDSEEFVERLAWRSTNNQPENAPFDPVVLYDIFEQSIENLKTYYDELQTKCNVIEASCREEEKKYAQFTSQLLQKNKDAFETFQQLEERIDYVATKVVHLGDQLDSVNTPRARAVEAQKLMKHFAEFLTPGPLTSSFLSDPSKLNESADIIQKLYLIVQDLPQGKFDKPRQKIQSKYDEIEQILIEEFVRAQRADDREKMKEMATILSNFKSYNECINAFIEQSQMGAFIKPDIYSDIVPLCQRSNVIIQEVFTNPEQVMAKFVLNIFQGKLQWYIESQLGGLDSERYLKVLYDLYSKTLALCTQLSDFNMGNDSTYLNKLVKNIFGKRLSTYISTEKSCLKQKCCNILQQYYDSIGHQKKNVQAGFSYELRRELQAKLGNVENYGGETFLSEEVAINLLQESKLALQRCKILSEPAELPVNALELFTILLNHLCQEHLDYALELGLNSIPEPRANPEIHFFDVVRQCNAIFHLLEKKIADSVIPLVMSTSKHGECLQKKKAYVELMESKIHNGLDKSLNCLIGWVKTVLQSEQKKTDFKPEGEDVSMFFTTACSKVTKFLTPYLDKIYESLDGQNVEAVLTELGLKFHRVVLEHLQQFQYNSFGAMVVICDVNEYRKFVQKFKVPLLDNLFDTLHALCNLLVVDPKNLKQVSSGEQLADLDKSVIQAFIQLRADFKTAKLQNLFK</sequence>